<protein>
    <submittedName>
        <fullName evidence="1">Uncharacterized protein</fullName>
    </submittedName>
</protein>
<dbReference type="EMBL" id="PVMZ01000005">
    <property type="protein sequence ID" value="PRX21894.1"/>
    <property type="molecule type" value="Genomic_DNA"/>
</dbReference>
<evidence type="ECO:0000313" key="2">
    <source>
        <dbReference type="Proteomes" id="UP000239415"/>
    </source>
</evidence>
<gene>
    <name evidence="1" type="ORF">CLV67_10571</name>
</gene>
<keyword evidence="2" id="KW-1185">Reference proteome</keyword>
<reference evidence="1 2" key="1">
    <citation type="submission" date="2018-03" db="EMBL/GenBank/DDBJ databases">
        <title>Genomic Encyclopedia of Archaeal and Bacterial Type Strains, Phase II (KMG-II): from individual species to whole genera.</title>
        <authorList>
            <person name="Goeker M."/>
        </authorList>
    </citation>
    <scope>NUCLEOTIDE SEQUENCE [LARGE SCALE GENOMIC DNA]</scope>
    <source>
        <strain evidence="1 2">DSM 43146</strain>
    </source>
</reference>
<proteinExistence type="predicted"/>
<sequence>MWPAGCGHEGFGMAQSNVSRRSPCRRCGGRYYVSTTHLAAALLATASGLGGLAKSVLTSGALELIRNDPAATGTVVPDSLDVSALAWAGLGMLAAIGVARLGGGYRCIICDTPR</sequence>
<dbReference type="AlphaFoldDB" id="A0A2T0KES7"/>
<name>A0A2T0KES7_9ACTN</name>
<comment type="caution">
    <text evidence="1">The sequence shown here is derived from an EMBL/GenBank/DDBJ whole genome shotgun (WGS) entry which is preliminary data.</text>
</comment>
<evidence type="ECO:0000313" key="1">
    <source>
        <dbReference type="EMBL" id="PRX21894.1"/>
    </source>
</evidence>
<organism evidence="1 2">
    <name type="scientific">Actinoplanes italicus</name>
    <dbReference type="NCBI Taxonomy" id="113567"/>
    <lineage>
        <taxon>Bacteria</taxon>
        <taxon>Bacillati</taxon>
        <taxon>Actinomycetota</taxon>
        <taxon>Actinomycetes</taxon>
        <taxon>Micromonosporales</taxon>
        <taxon>Micromonosporaceae</taxon>
        <taxon>Actinoplanes</taxon>
    </lineage>
</organism>
<dbReference type="Proteomes" id="UP000239415">
    <property type="component" value="Unassembled WGS sequence"/>
</dbReference>
<accession>A0A2T0KES7</accession>